<keyword evidence="2" id="KW-0012">Acyltransferase</keyword>
<gene>
    <name evidence="4" type="ORF">RHODGE_RHODGE_02616</name>
</gene>
<evidence type="ECO:0000313" key="4">
    <source>
        <dbReference type="EMBL" id="VCU08858.1"/>
    </source>
</evidence>
<reference evidence="5" key="1">
    <citation type="submission" date="2018-10" db="EMBL/GenBank/DDBJ databases">
        <authorList>
            <person name="Peiro R."/>
            <person name="Begona"/>
            <person name="Cbmso G."/>
            <person name="Lopez M."/>
            <person name="Gonzalez S."/>
            <person name="Sacristan E."/>
            <person name="Castillo E."/>
        </authorList>
    </citation>
    <scope>NUCLEOTIDE SEQUENCE [LARGE SCALE GENOMIC DNA]</scope>
</reference>
<organism evidence="4 5">
    <name type="scientific">Rhodoplanes serenus</name>
    <dbReference type="NCBI Taxonomy" id="200615"/>
    <lineage>
        <taxon>Bacteria</taxon>
        <taxon>Pseudomonadati</taxon>
        <taxon>Pseudomonadota</taxon>
        <taxon>Alphaproteobacteria</taxon>
        <taxon>Hyphomicrobiales</taxon>
        <taxon>Nitrobacteraceae</taxon>
        <taxon>Rhodoplanes</taxon>
    </lineage>
</organism>
<comment type="caution">
    <text evidence="4">The sequence shown here is derived from an EMBL/GenBank/DDBJ whole genome shotgun (WGS) entry which is preliminary data.</text>
</comment>
<dbReference type="GO" id="GO:0016747">
    <property type="term" value="F:acyltransferase activity, transferring groups other than amino-acyl groups"/>
    <property type="evidence" value="ECO:0007669"/>
    <property type="project" value="InterPro"/>
</dbReference>
<dbReference type="PANTHER" id="PTHR43877">
    <property type="entry name" value="AMINOALKYLPHOSPHONATE N-ACETYLTRANSFERASE-RELATED-RELATED"/>
    <property type="match status" value="1"/>
</dbReference>
<evidence type="ECO:0000256" key="2">
    <source>
        <dbReference type="ARBA" id="ARBA00023315"/>
    </source>
</evidence>
<dbReference type="PANTHER" id="PTHR43877:SF1">
    <property type="entry name" value="ACETYLTRANSFERASE"/>
    <property type="match status" value="1"/>
</dbReference>
<dbReference type="PROSITE" id="PS51186">
    <property type="entry name" value="GNAT"/>
    <property type="match status" value="1"/>
</dbReference>
<dbReference type="SUPFAM" id="SSF55729">
    <property type="entry name" value="Acyl-CoA N-acyltransferases (Nat)"/>
    <property type="match status" value="1"/>
</dbReference>
<dbReference type="EMBL" id="UWOC01000148">
    <property type="protein sequence ID" value="VCU08858.1"/>
    <property type="molecule type" value="Genomic_DNA"/>
</dbReference>
<protein>
    <recommendedName>
        <fullName evidence="3">N-acetyltransferase domain-containing protein</fullName>
    </recommendedName>
</protein>
<dbReference type="InterPro" id="IPR000182">
    <property type="entry name" value="GNAT_dom"/>
</dbReference>
<keyword evidence="1" id="KW-0808">Transferase</keyword>
<dbReference type="InterPro" id="IPR016181">
    <property type="entry name" value="Acyl_CoA_acyltransferase"/>
</dbReference>
<dbReference type="AlphaFoldDB" id="A0A447CUF6"/>
<feature type="domain" description="N-acetyltransferase" evidence="3">
    <location>
        <begin position="35"/>
        <end position="176"/>
    </location>
</feature>
<dbReference type="CDD" id="cd04301">
    <property type="entry name" value="NAT_SF"/>
    <property type="match status" value="1"/>
</dbReference>
<name>A0A447CUF6_9BRAD</name>
<sequence>MADVNLAAAVAFRVSFPGHFLFCLRGCRTMTDLSLTISPETPADTAAVERLHARTFGPGRYARTAFRIREKAEHCNALSFLARIGTLLVGSVRLTAIRIGETPALLLGPLTVEPPFRDRGIGLALIERAHAEALARGHRLVVLVGDEPYYARAGFKRVPKGRITMPGPVDPARLLIAELVPGAADTVAGAIRPEWDAAA</sequence>
<dbReference type="Proteomes" id="UP000289200">
    <property type="component" value="Unassembled WGS sequence"/>
</dbReference>
<evidence type="ECO:0000259" key="3">
    <source>
        <dbReference type="PROSITE" id="PS51186"/>
    </source>
</evidence>
<dbReference type="Pfam" id="PF13508">
    <property type="entry name" value="Acetyltransf_7"/>
    <property type="match status" value="1"/>
</dbReference>
<evidence type="ECO:0000313" key="5">
    <source>
        <dbReference type="Proteomes" id="UP000289200"/>
    </source>
</evidence>
<keyword evidence="5" id="KW-1185">Reference proteome</keyword>
<evidence type="ECO:0000256" key="1">
    <source>
        <dbReference type="ARBA" id="ARBA00022679"/>
    </source>
</evidence>
<dbReference type="InterPro" id="IPR050832">
    <property type="entry name" value="Bact_Acetyltransf"/>
</dbReference>
<accession>A0A447CUF6</accession>
<proteinExistence type="predicted"/>
<dbReference type="Gene3D" id="3.40.630.30">
    <property type="match status" value="1"/>
</dbReference>